<keyword evidence="4" id="KW-0560">Oxidoreductase</keyword>
<reference evidence="5" key="1">
    <citation type="submission" date="2023-06" db="EMBL/GenBank/DDBJ databases">
        <title>Conoideocrella luteorostrata (Hypocreales: Clavicipitaceae), a potential biocontrol fungus for elongate hemlock scale in United States Christmas tree production areas.</title>
        <authorList>
            <person name="Barrett H."/>
            <person name="Lovett B."/>
            <person name="Macias A.M."/>
            <person name="Stajich J.E."/>
            <person name="Kasson M.T."/>
        </authorList>
    </citation>
    <scope>NUCLEOTIDE SEQUENCE</scope>
    <source>
        <strain evidence="5">ARSEF 14590</strain>
    </source>
</reference>
<dbReference type="GO" id="GO:0050661">
    <property type="term" value="F:NADP binding"/>
    <property type="evidence" value="ECO:0007669"/>
    <property type="project" value="InterPro"/>
</dbReference>
<dbReference type="Gene3D" id="3.50.50.60">
    <property type="entry name" value="FAD/NAD(P)-binding domain"/>
    <property type="match status" value="1"/>
</dbReference>
<dbReference type="GO" id="GO:0050660">
    <property type="term" value="F:flavin adenine dinucleotide binding"/>
    <property type="evidence" value="ECO:0007669"/>
    <property type="project" value="InterPro"/>
</dbReference>
<sequence length="597" mass="67640">MESLDCVVIGAGVSGLAAAKQYLCSKPDHSLLIFESQSSIGGSWASERLYPGLKTNSFFETYQYPDFPMESGKFGAEIDKPVPGEAVHEYLKSYSDHFQLRSLICLRTKVISARHQDEDGGWILKVQRDEKQTTLLTRRLIVATGLTSEPRLPTFVGQEAFGSRVFHGRDFRQNRDTIGTSQSATVYGSTKYAWDAAYAYATAGAEVHWIIRSSGYGPCWMSPPYVPLGLKLEDLTNVRVLTWFSPCIWGAEDGHPWARWFLHGTFVGRLIVNLFWRILSAVILGLCDFNSHPETKKLKPNLEAFYAGTSFSIINYDTNFIDLVKSGQIRIHIGEIDHLSPNTVHLSDGTSFQTQSMLVHTGWEKAPPMKFLPEGIEVELGLPHERQPLDYNGFKTARSLLQDKADQDILRRFPRLKNQPESLNSYVPLSDTKGAARNGKITEYNDLTAYMLHRFIVPPSRRFLKHRDIAFCGMAASYDVTVTAQIQSLWIAAFMAGKLDRDPVVNTLTPELTGKMKYETVLYNRFGKWRYPVDWGNKAPSFIFDSLPYFDMLLRDLGLNHARKGGILSELLLPYRTADYREIVPEWLAKHQRPKSD</sequence>
<keyword evidence="6" id="KW-1185">Reference proteome</keyword>
<evidence type="ECO:0000256" key="3">
    <source>
        <dbReference type="ARBA" id="ARBA00022827"/>
    </source>
</evidence>
<evidence type="ECO:0000313" key="6">
    <source>
        <dbReference type="Proteomes" id="UP001251528"/>
    </source>
</evidence>
<comment type="caution">
    <text evidence="5">The sequence shown here is derived from an EMBL/GenBank/DDBJ whole genome shotgun (WGS) entry which is preliminary data.</text>
</comment>
<name>A0AAJ0FWG3_9HYPO</name>
<dbReference type="GO" id="GO:0004499">
    <property type="term" value="F:N,N-dimethylaniline monooxygenase activity"/>
    <property type="evidence" value="ECO:0007669"/>
    <property type="project" value="InterPro"/>
</dbReference>
<dbReference type="InterPro" id="IPR050346">
    <property type="entry name" value="FMO-like"/>
</dbReference>
<dbReference type="PANTHER" id="PTHR23023">
    <property type="entry name" value="DIMETHYLANILINE MONOOXYGENASE"/>
    <property type="match status" value="1"/>
</dbReference>
<evidence type="ECO:0000256" key="2">
    <source>
        <dbReference type="ARBA" id="ARBA00022630"/>
    </source>
</evidence>
<evidence type="ECO:0000256" key="4">
    <source>
        <dbReference type="ARBA" id="ARBA00023002"/>
    </source>
</evidence>
<evidence type="ECO:0000313" key="5">
    <source>
        <dbReference type="EMBL" id="KAK2608897.1"/>
    </source>
</evidence>
<dbReference type="InterPro" id="IPR036188">
    <property type="entry name" value="FAD/NAD-bd_sf"/>
</dbReference>
<dbReference type="SUPFAM" id="SSF51905">
    <property type="entry name" value="FAD/NAD(P)-binding domain"/>
    <property type="match status" value="1"/>
</dbReference>
<protein>
    <submittedName>
        <fullName evidence="5">Uncharacterized protein</fullName>
    </submittedName>
</protein>
<dbReference type="Pfam" id="PF00743">
    <property type="entry name" value="FMO-like"/>
    <property type="match status" value="1"/>
</dbReference>
<keyword evidence="3" id="KW-0274">FAD</keyword>
<comment type="similarity">
    <text evidence="1">Belongs to the FMO family.</text>
</comment>
<keyword evidence="2" id="KW-0285">Flavoprotein</keyword>
<accession>A0AAJ0FWG3</accession>
<gene>
    <name evidence="5" type="ORF">QQS21_002610</name>
</gene>
<evidence type="ECO:0000256" key="1">
    <source>
        <dbReference type="ARBA" id="ARBA00009183"/>
    </source>
</evidence>
<dbReference type="InterPro" id="IPR020946">
    <property type="entry name" value="Flavin_mOase-like"/>
</dbReference>
<dbReference type="EMBL" id="JASWJB010000031">
    <property type="protein sequence ID" value="KAK2608897.1"/>
    <property type="molecule type" value="Genomic_DNA"/>
</dbReference>
<dbReference type="Proteomes" id="UP001251528">
    <property type="component" value="Unassembled WGS sequence"/>
</dbReference>
<dbReference type="AlphaFoldDB" id="A0AAJ0FWG3"/>
<organism evidence="5 6">
    <name type="scientific">Conoideocrella luteorostrata</name>
    <dbReference type="NCBI Taxonomy" id="1105319"/>
    <lineage>
        <taxon>Eukaryota</taxon>
        <taxon>Fungi</taxon>
        <taxon>Dikarya</taxon>
        <taxon>Ascomycota</taxon>
        <taxon>Pezizomycotina</taxon>
        <taxon>Sordariomycetes</taxon>
        <taxon>Hypocreomycetidae</taxon>
        <taxon>Hypocreales</taxon>
        <taxon>Clavicipitaceae</taxon>
        <taxon>Conoideocrella</taxon>
    </lineage>
</organism>
<proteinExistence type="inferred from homology"/>